<keyword evidence="2" id="KW-0547">Nucleotide-binding</keyword>
<dbReference type="Proteomes" id="UP000030227">
    <property type="component" value="Segment"/>
</dbReference>
<dbReference type="EMBL" id="LN610578">
    <property type="protein sequence ID" value="CEF89744.1"/>
    <property type="molecule type" value="Genomic_DNA"/>
</dbReference>
<dbReference type="Gene3D" id="3.40.50.300">
    <property type="entry name" value="P-loop containing nucleotide triphosphate hydrolases"/>
    <property type="match status" value="1"/>
</dbReference>
<reference evidence="2 3" key="1">
    <citation type="journal article" date="2015" name="PLoS ONE">
        <title>Investigation of a Large Collection of Pseudomonas aeruginosa Bacteriophages Collected from a Single Environmental Source in Abidjan, Cote d'Ivoire.</title>
        <authorList>
            <person name="Essoh C."/>
            <person name="Latino L."/>
            <person name="Midoux C."/>
            <person name="Blouin Y."/>
            <person name="Loukou G."/>
            <person name="Nguetta S.P."/>
            <person name="Lathro S."/>
            <person name="Cablanmian A."/>
            <person name="Kouassi A.K."/>
            <person name="Vergnaud G."/>
            <person name="Pourcel C."/>
        </authorList>
    </citation>
    <scope>NUCLEOTIDE SEQUENCE [LARGE SCALE GENOMIC DNA]</scope>
    <source>
        <strain evidence="2">Ab22</strain>
    </source>
</reference>
<keyword evidence="3" id="KW-1185">Reference proteome</keyword>
<dbReference type="KEGG" id="vg:23680493"/>
<dbReference type="CDD" id="cd19483">
    <property type="entry name" value="RecA-like_Gp4D_helicase"/>
    <property type="match status" value="1"/>
</dbReference>
<accession>A0A0A1IWQ4</accession>
<dbReference type="RefSeq" id="YP_009125597.1">
    <property type="nucleotide sequence ID" value="NC_026599.1"/>
</dbReference>
<dbReference type="GO" id="GO:0003697">
    <property type="term" value="F:single-stranded DNA binding"/>
    <property type="evidence" value="ECO:0007669"/>
    <property type="project" value="InterPro"/>
</dbReference>
<evidence type="ECO:0000313" key="3">
    <source>
        <dbReference type="Proteomes" id="UP000030227"/>
    </source>
</evidence>
<dbReference type="SUPFAM" id="SSF56731">
    <property type="entry name" value="DNA primase core"/>
    <property type="match status" value="1"/>
</dbReference>
<feature type="domain" description="SF4 helicase" evidence="1">
    <location>
        <begin position="295"/>
        <end position="558"/>
    </location>
</feature>
<dbReference type="Gene3D" id="3.40.1360.10">
    <property type="match status" value="1"/>
</dbReference>
<keyword evidence="2" id="KW-0378">Hydrolase</keyword>
<evidence type="ECO:0000259" key="1">
    <source>
        <dbReference type="PROSITE" id="PS51199"/>
    </source>
</evidence>
<dbReference type="InterPro" id="IPR027417">
    <property type="entry name" value="P-loop_NTPase"/>
</dbReference>
<proteinExistence type="predicted"/>
<protein>
    <submittedName>
        <fullName evidence="2">Putative DNA primase/helicase</fullName>
    </submittedName>
</protein>
<gene>
    <name evidence="2" type="primary">ORF29</name>
</gene>
<evidence type="ECO:0000313" key="2">
    <source>
        <dbReference type="EMBL" id="CEF89744.1"/>
    </source>
</evidence>
<dbReference type="OrthoDB" id="615at10239"/>
<dbReference type="InterPro" id="IPR007694">
    <property type="entry name" value="DNA_helicase_DnaB-like_C"/>
</dbReference>
<dbReference type="GO" id="GO:0006260">
    <property type="term" value="P:DNA replication"/>
    <property type="evidence" value="ECO:0007669"/>
    <property type="project" value="InterPro"/>
</dbReference>
<dbReference type="PANTHER" id="PTHR12873:SF0">
    <property type="entry name" value="TWINKLE MTDNA HELICASE"/>
    <property type="match status" value="1"/>
</dbReference>
<dbReference type="PROSITE" id="PS51199">
    <property type="entry name" value="SF4_HELICASE"/>
    <property type="match status" value="1"/>
</dbReference>
<dbReference type="InterPro" id="IPR027032">
    <property type="entry name" value="Twinkle-like"/>
</dbReference>
<dbReference type="GO" id="GO:0043139">
    <property type="term" value="F:5'-3' DNA helicase activity"/>
    <property type="evidence" value="ECO:0007669"/>
    <property type="project" value="InterPro"/>
</dbReference>
<dbReference type="GeneID" id="23680493"/>
<dbReference type="PANTHER" id="PTHR12873">
    <property type="entry name" value="T7-LIKE MITOCHONDRIAL DNA HELICASE"/>
    <property type="match status" value="1"/>
</dbReference>
<dbReference type="GO" id="GO:0005524">
    <property type="term" value="F:ATP binding"/>
    <property type="evidence" value="ECO:0007669"/>
    <property type="project" value="InterPro"/>
</dbReference>
<sequence>MKKIIGDTACPGCRAKGGDKTGNHLILFVDTEKGTRFGSCNRCGHYEVLEEGFKVPERKEKSEEDIIHEVNEVLEYPIKALDTRKISKSIAERYGVRVGLSQENGEDVIEHYYPRTREGEYRAFNVRILEPKAFYYRGSPKGGVDPFGYNTLRHKDMGHLRLVICEDELSAMSVAQIMESKLPEKWKHLRQAAISWSSGVGSAGRDIAFLKESGVLERFNEVIYCHDADDEGRKSVEKVRALYPECKFVELPLKDANDMLMRNRGDEVYQMIRFGSKVKSPDCSVTVDEVYAEALEPPKWGKSYPWEGLTNLTYGQRDGEIIGVGGGTGIGKTLLAHEIAAWNCIEHGENVGTFLLEEQVAMTLKNIAGKVANVPFHRPDIEWDEQAFKDAAGKLRGKLFMWKNKGQNDWDHIKECIRFWAVAMDVKTILLDNMTAMTNHLSPSEMNTEIARICTELAGMADELGLRIFIFSHLNPPKGNRTHEEGAEVKESQFTGSRAMQRWCQLMIGFERNKQADGEEKHESRIRVIKDRNYGNTGLVFTKYNPETGRLVEREGSYDEVPADDDTPI</sequence>
<keyword evidence="2" id="KW-0347">Helicase</keyword>
<dbReference type="SUPFAM" id="SSF52540">
    <property type="entry name" value="P-loop containing nucleoside triphosphate hydrolases"/>
    <property type="match status" value="1"/>
</dbReference>
<organism evidence="2 3">
    <name type="scientific">Pseudomonas phage vB_PaeP_C2-10_Ab22</name>
    <dbReference type="NCBI Taxonomy" id="1548906"/>
    <lineage>
        <taxon>Viruses</taxon>
        <taxon>Duplodnaviria</taxon>
        <taxon>Heunggongvirae</taxon>
        <taxon>Uroviricota</taxon>
        <taxon>Caudoviricetes</taxon>
        <taxon>Bruynoghevirus</taxon>
        <taxon>Bruynoghevirus Ab22</taxon>
    </lineage>
</organism>
<keyword evidence="2" id="KW-0067">ATP-binding</keyword>
<name>A0A0A1IWQ4_9CAUD</name>
<dbReference type="Pfam" id="PF03796">
    <property type="entry name" value="DnaB_C"/>
    <property type="match status" value="1"/>
</dbReference>